<dbReference type="InterPro" id="IPR016193">
    <property type="entry name" value="Cytidine_deaminase-like"/>
</dbReference>
<dbReference type="InterPro" id="IPR002695">
    <property type="entry name" value="PurH-like"/>
</dbReference>
<dbReference type="EMBL" id="JADBEM010000001">
    <property type="protein sequence ID" value="MBE1604887.1"/>
    <property type="molecule type" value="Genomic_DNA"/>
</dbReference>
<proteinExistence type="predicted"/>
<feature type="region of interest" description="Disordered" evidence="1">
    <location>
        <begin position="1"/>
        <end position="23"/>
    </location>
</feature>
<dbReference type="SMART" id="SM00798">
    <property type="entry name" value="AICARFT_IMPCHas"/>
    <property type="match status" value="1"/>
</dbReference>
<evidence type="ECO:0000313" key="2">
    <source>
        <dbReference type="EMBL" id="MBE1604887.1"/>
    </source>
</evidence>
<evidence type="ECO:0000313" key="3">
    <source>
        <dbReference type="Proteomes" id="UP000638648"/>
    </source>
</evidence>
<dbReference type="Proteomes" id="UP000638648">
    <property type="component" value="Unassembled WGS sequence"/>
</dbReference>
<name>A0A927MX22_9ACTN</name>
<keyword evidence="2" id="KW-0808">Transferase</keyword>
<evidence type="ECO:0000256" key="1">
    <source>
        <dbReference type="SAM" id="MobiDB-lite"/>
    </source>
</evidence>
<keyword evidence="3" id="KW-1185">Reference proteome</keyword>
<dbReference type="EC" id="2.1.2.3" evidence="2"/>
<dbReference type="AlphaFoldDB" id="A0A927MX22"/>
<dbReference type="GO" id="GO:0005829">
    <property type="term" value="C:cytosol"/>
    <property type="evidence" value="ECO:0007669"/>
    <property type="project" value="TreeGrafter"/>
</dbReference>
<reference evidence="2" key="1">
    <citation type="submission" date="2020-10" db="EMBL/GenBank/DDBJ databases">
        <title>Sequencing the genomes of 1000 actinobacteria strains.</title>
        <authorList>
            <person name="Klenk H.-P."/>
        </authorList>
    </citation>
    <scope>NUCLEOTIDE SEQUENCE</scope>
    <source>
        <strain evidence="2">DSM 45354</strain>
    </source>
</reference>
<dbReference type="Gene3D" id="3.40.140.20">
    <property type="match status" value="2"/>
</dbReference>
<keyword evidence="2" id="KW-0378">Hydrolase</keyword>
<organism evidence="2 3">
    <name type="scientific">Actinopolymorpha pittospori</name>
    <dbReference type="NCBI Taxonomy" id="648752"/>
    <lineage>
        <taxon>Bacteria</taxon>
        <taxon>Bacillati</taxon>
        <taxon>Actinomycetota</taxon>
        <taxon>Actinomycetes</taxon>
        <taxon>Propionibacteriales</taxon>
        <taxon>Actinopolymorphaceae</taxon>
        <taxon>Actinopolymorpha</taxon>
    </lineage>
</organism>
<dbReference type="GO" id="GO:0004643">
    <property type="term" value="F:phosphoribosylaminoimidazolecarboxamide formyltransferase activity"/>
    <property type="evidence" value="ECO:0007669"/>
    <property type="project" value="UniProtKB-EC"/>
</dbReference>
<dbReference type="PANTHER" id="PTHR11692:SF0">
    <property type="entry name" value="BIFUNCTIONAL PURINE BIOSYNTHESIS PROTEIN ATIC"/>
    <property type="match status" value="1"/>
</dbReference>
<dbReference type="RefSeq" id="WP_192749321.1">
    <property type="nucleotide sequence ID" value="NZ_BAABJL010000002.1"/>
</dbReference>
<comment type="caution">
    <text evidence="2">The sequence shown here is derived from an EMBL/GenBank/DDBJ whole genome shotgun (WGS) entry which is preliminary data.</text>
</comment>
<accession>A0A927MX22</accession>
<protein>
    <submittedName>
        <fullName evidence="2">Phosphoribosylaminoimidazolecarboxamide formyltransferase/IMP cyclohydrolase</fullName>
        <ecNumber evidence="2">2.1.2.3</ecNumber>
        <ecNumber evidence="2">3.5.4.10</ecNumber>
    </submittedName>
</protein>
<dbReference type="InterPro" id="IPR024051">
    <property type="entry name" value="AICAR_Tfase_dup_dom_sf"/>
</dbReference>
<dbReference type="SUPFAM" id="SSF53927">
    <property type="entry name" value="Cytidine deaminase-like"/>
    <property type="match status" value="1"/>
</dbReference>
<dbReference type="EC" id="3.5.4.10" evidence="2"/>
<dbReference type="GO" id="GO:0003937">
    <property type="term" value="F:IMP cyclohydrolase activity"/>
    <property type="evidence" value="ECO:0007669"/>
    <property type="project" value="UniProtKB-EC"/>
</dbReference>
<gene>
    <name evidence="2" type="ORF">HEB94_001735</name>
</gene>
<dbReference type="PANTHER" id="PTHR11692">
    <property type="entry name" value="BIFUNCTIONAL PURINE BIOSYNTHESIS PROTEIN PURH"/>
    <property type="match status" value="1"/>
</dbReference>
<dbReference type="Pfam" id="PF01808">
    <property type="entry name" value="AICARFT_IMPCHas"/>
    <property type="match status" value="1"/>
</dbReference>
<dbReference type="GO" id="GO:0006189">
    <property type="term" value="P:'de novo' IMP biosynthetic process"/>
    <property type="evidence" value="ECO:0007669"/>
    <property type="project" value="TreeGrafter"/>
</dbReference>
<sequence>MKLRYGLNPHLRPASAEPVTPGRSPVGVVHGAPSYINLLDALAGWRLVREASGLFGLPAAASFKHVSPAGVALAGPVDEAMVATFRLDQAPLAPEDLSPVTRAYVRARDADPKSSFGDFVAVSETVDVSLARVLRRQVSDGIVAPGYTPEALDILTAKKSGAYLVPQADPTFEPPEQEVREVFGLRLVQPTDKTPLTRDLVHVDVAGRPVPDHAVEDLLLALVVLRHTMSNSVAYVRGGMTLGIGSGQQSRIDCTTLAGAKVDTWWDRRRPPSLDPDDHRAALAQVCVGSDGLVPFRDNIDEAARHGVEWFAEPGGSVRTGEVEDACREHGIGLVRTGIRLFQH</sequence>